<gene>
    <name evidence="1" type="ORF">RASY3_07115</name>
</gene>
<accession>A0A011W026</accession>
<dbReference type="EMBL" id="JEOB01000002">
    <property type="protein sequence ID" value="EXM40168.1"/>
    <property type="molecule type" value="Genomic_DNA"/>
</dbReference>
<keyword evidence="2" id="KW-1185">Reference proteome</keyword>
<reference evidence="1 2" key="1">
    <citation type="submission" date="2013-06" db="EMBL/GenBank/DDBJ databases">
        <title>Rumen cellulosomics: divergent fiber-degrading strategies revealed by comparative genome-wide analysis of six Ruminococcal strains.</title>
        <authorList>
            <person name="Dassa B."/>
            <person name="Borovok I."/>
            <person name="Lamed R."/>
            <person name="Flint H."/>
            <person name="Yeoman C.J."/>
            <person name="White B."/>
            <person name="Bayer E.A."/>
        </authorList>
    </citation>
    <scope>NUCLEOTIDE SEQUENCE [LARGE SCALE GENOMIC DNA]</scope>
    <source>
        <strain evidence="1 2">SY3</strain>
    </source>
</reference>
<evidence type="ECO:0000313" key="1">
    <source>
        <dbReference type="EMBL" id="EXM40168.1"/>
    </source>
</evidence>
<organism evidence="1 2">
    <name type="scientific">Ruminococcus albus SY3</name>
    <dbReference type="NCBI Taxonomy" id="1341156"/>
    <lineage>
        <taxon>Bacteria</taxon>
        <taxon>Bacillati</taxon>
        <taxon>Bacillota</taxon>
        <taxon>Clostridia</taxon>
        <taxon>Eubacteriales</taxon>
        <taxon>Oscillospiraceae</taxon>
        <taxon>Ruminococcus</taxon>
    </lineage>
</organism>
<protein>
    <submittedName>
        <fullName evidence="1">Uncharacterized protein</fullName>
    </submittedName>
</protein>
<dbReference type="Proteomes" id="UP000021369">
    <property type="component" value="Unassembled WGS sequence"/>
</dbReference>
<dbReference type="PATRIC" id="fig|1341156.4.peg.1837"/>
<proteinExistence type="predicted"/>
<sequence>MTAKAKLLKSAYGHTVEFTDVNGIKRKAKVDLYTPADDGENGLASISVDDGIVPNWLYETDVHDLKILD</sequence>
<comment type="caution">
    <text evidence="1">The sequence shown here is derived from an EMBL/GenBank/DDBJ whole genome shotgun (WGS) entry which is preliminary data.</text>
</comment>
<evidence type="ECO:0000313" key="2">
    <source>
        <dbReference type="Proteomes" id="UP000021369"/>
    </source>
</evidence>
<dbReference type="RefSeq" id="WP_037286420.1">
    <property type="nucleotide sequence ID" value="NZ_JEOB01000002.1"/>
</dbReference>
<name>A0A011W026_RUMAL</name>
<dbReference type="AlphaFoldDB" id="A0A011W026"/>